<accession>A0ABD0M6F9</accession>
<organism evidence="1 2">
    <name type="scientific">Batillaria attramentaria</name>
    <dbReference type="NCBI Taxonomy" id="370345"/>
    <lineage>
        <taxon>Eukaryota</taxon>
        <taxon>Metazoa</taxon>
        <taxon>Spiralia</taxon>
        <taxon>Lophotrochozoa</taxon>
        <taxon>Mollusca</taxon>
        <taxon>Gastropoda</taxon>
        <taxon>Caenogastropoda</taxon>
        <taxon>Sorbeoconcha</taxon>
        <taxon>Cerithioidea</taxon>
        <taxon>Batillariidae</taxon>
        <taxon>Batillaria</taxon>
    </lineage>
</organism>
<reference evidence="1 2" key="1">
    <citation type="journal article" date="2023" name="Sci. Data">
        <title>Genome assembly of the Korean intertidal mud-creeper Batillaria attramentaria.</title>
        <authorList>
            <person name="Patra A.K."/>
            <person name="Ho P.T."/>
            <person name="Jun S."/>
            <person name="Lee S.J."/>
            <person name="Kim Y."/>
            <person name="Won Y.J."/>
        </authorList>
    </citation>
    <scope>NUCLEOTIDE SEQUENCE [LARGE SCALE GENOMIC DNA]</scope>
    <source>
        <strain evidence="1">Wonlab-2016</strain>
    </source>
</reference>
<name>A0ABD0M6F9_9CAEN</name>
<dbReference type="AlphaFoldDB" id="A0ABD0M6F9"/>
<sequence length="95" mass="10859">MLHKLNARRLQALIAFQHTTEHGKTLWVVMKIISGGQLGRIELTRRWRNVVFPLRGFFPLFVSTPQKASISAQVKDCRQLWASGEENNENSILGD</sequence>
<dbReference type="EMBL" id="JACVVK020000004">
    <property type="protein sequence ID" value="KAK7507544.1"/>
    <property type="molecule type" value="Genomic_DNA"/>
</dbReference>
<evidence type="ECO:0000313" key="1">
    <source>
        <dbReference type="EMBL" id="KAK7507544.1"/>
    </source>
</evidence>
<proteinExistence type="predicted"/>
<protein>
    <submittedName>
        <fullName evidence="1">Uncharacterized protein</fullName>
    </submittedName>
</protein>
<comment type="caution">
    <text evidence="1">The sequence shown here is derived from an EMBL/GenBank/DDBJ whole genome shotgun (WGS) entry which is preliminary data.</text>
</comment>
<gene>
    <name evidence="1" type="ORF">BaRGS_00001479</name>
</gene>
<evidence type="ECO:0000313" key="2">
    <source>
        <dbReference type="Proteomes" id="UP001519460"/>
    </source>
</evidence>
<keyword evidence="2" id="KW-1185">Reference proteome</keyword>
<dbReference type="Proteomes" id="UP001519460">
    <property type="component" value="Unassembled WGS sequence"/>
</dbReference>